<dbReference type="Gene3D" id="3.40.190.10">
    <property type="entry name" value="Periplasmic binding protein-like II"/>
    <property type="match status" value="2"/>
</dbReference>
<dbReference type="InterPro" id="IPR000847">
    <property type="entry name" value="LysR_HTH_N"/>
</dbReference>
<evidence type="ECO:0000259" key="5">
    <source>
        <dbReference type="PROSITE" id="PS50931"/>
    </source>
</evidence>
<dbReference type="Pfam" id="PF00126">
    <property type="entry name" value="HTH_1"/>
    <property type="match status" value="1"/>
</dbReference>
<organism evidence="6">
    <name type="scientific">Kitasatospora camelliae</name>
    <dbReference type="NCBI Taxonomy" id="3156397"/>
    <lineage>
        <taxon>Bacteria</taxon>
        <taxon>Bacillati</taxon>
        <taxon>Actinomycetota</taxon>
        <taxon>Actinomycetes</taxon>
        <taxon>Kitasatosporales</taxon>
        <taxon>Streptomycetaceae</taxon>
        <taxon>Kitasatospora</taxon>
    </lineage>
</organism>
<dbReference type="GO" id="GO:0032993">
    <property type="term" value="C:protein-DNA complex"/>
    <property type="evidence" value="ECO:0007669"/>
    <property type="project" value="TreeGrafter"/>
</dbReference>
<dbReference type="InterPro" id="IPR005119">
    <property type="entry name" value="LysR_subst-bd"/>
</dbReference>
<dbReference type="GO" id="GO:0003700">
    <property type="term" value="F:DNA-binding transcription factor activity"/>
    <property type="evidence" value="ECO:0007669"/>
    <property type="project" value="InterPro"/>
</dbReference>
<dbReference type="InterPro" id="IPR036388">
    <property type="entry name" value="WH-like_DNA-bd_sf"/>
</dbReference>
<evidence type="ECO:0000313" key="6">
    <source>
        <dbReference type="EMBL" id="XCM77841.1"/>
    </source>
</evidence>
<keyword evidence="4" id="KW-0804">Transcription</keyword>
<dbReference type="FunFam" id="1.10.10.10:FF:000001">
    <property type="entry name" value="LysR family transcriptional regulator"/>
    <property type="match status" value="1"/>
</dbReference>
<dbReference type="InterPro" id="IPR036390">
    <property type="entry name" value="WH_DNA-bd_sf"/>
</dbReference>
<dbReference type="SUPFAM" id="SSF46785">
    <property type="entry name" value="Winged helix' DNA-binding domain"/>
    <property type="match status" value="1"/>
</dbReference>
<dbReference type="PROSITE" id="PS50931">
    <property type="entry name" value="HTH_LYSR"/>
    <property type="match status" value="1"/>
</dbReference>
<sequence>MAAGPSPGAWDHPTALAPVVSKTRFGGAVPVSVSWPVMDLRALRCFVAVAEEGHFGRAAARLHLAQPPLSRRIRDLEADLGCRLFDRVPTGARLTPAGEVLLVEARDLLERAERARARVRDAEAGRVLVVGTAAGAGLEVGPAALAALRRDRPGLRVRLREAPVTDPTAGLREGRVDLAITRLPFDTAGLTVRVLGAEPVVAVLPADDPLAARESLPVTELAGRPRFRLPPGTDERWRAYWLAAGEDAPGPVVASVEECLHAVLWEGAVGLLPAGAVRRHARAGVAFVPVTGHPPSRIVLARRTPSAPDPLVDSVATALAEAFTADSVPRPPAGP</sequence>
<proteinExistence type="inferred from homology"/>
<accession>A0AAU8JNN0</accession>
<evidence type="ECO:0000256" key="2">
    <source>
        <dbReference type="ARBA" id="ARBA00023015"/>
    </source>
</evidence>
<dbReference type="Gene3D" id="1.10.10.10">
    <property type="entry name" value="Winged helix-like DNA-binding domain superfamily/Winged helix DNA-binding domain"/>
    <property type="match status" value="1"/>
</dbReference>
<dbReference type="PRINTS" id="PR00039">
    <property type="entry name" value="HTHLYSR"/>
</dbReference>
<dbReference type="AlphaFoldDB" id="A0AAU8JNN0"/>
<dbReference type="CDD" id="cd08414">
    <property type="entry name" value="PBP2_LTTR_aromatics_like"/>
    <property type="match status" value="1"/>
</dbReference>
<dbReference type="GO" id="GO:0003677">
    <property type="term" value="F:DNA binding"/>
    <property type="evidence" value="ECO:0007669"/>
    <property type="project" value="UniProtKB-KW"/>
</dbReference>
<dbReference type="EMBL" id="CP159872">
    <property type="protein sequence ID" value="XCM77841.1"/>
    <property type="molecule type" value="Genomic_DNA"/>
</dbReference>
<comment type="similarity">
    <text evidence="1">Belongs to the LysR transcriptional regulatory family.</text>
</comment>
<dbReference type="RefSeq" id="WP_354637561.1">
    <property type="nucleotide sequence ID" value="NZ_CP159872.1"/>
</dbReference>
<dbReference type="PANTHER" id="PTHR30346">
    <property type="entry name" value="TRANSCRIPTIONAL DUAL REGULATOR HCAR-RELATED"/>
    <property type="match status" value="1"/>
</dbReference>
<feature type="domain" description="HTH lysR-type" evidence="5">
    <location>
        <begin position="38"/>
        <end position="95"/>
    </location>
</feature>
<keyword evidence="2" id="KW-0805">Transcription regulation</keyword>
<evidence type="ECO:0000256" key="4">
    <source>
        <dbReference type="ARBA" id="ARBA00023163"/>
    </source>
</evidence>
<keyword evidence="3" id="KW-0238">DNA-binding</keyword>
<evidence type="ECO:0000256" key="3">
    <source>
        <dbReference type="ARBA" id="ARBA00023125"/>
    </source>
</evidence>
<gene>
    <name evidence="6" type="ORF">ABWK59_02295</name>
</gene>
<dbReference type="SUPFAM" id="SSF53850">
    <property type="entry name" value="Periplasmic binding protein-like II"/>
    <property type="match status" value="1"/>
</dbReference>
<name>A0AAU8JNN0_9ACTN</name>
<evidence type="ECO:0000256" key="1">
    <source>
        <dbReference type="ARBA" id="ARBA00009437"/>
    </source>
</evidence>
<dbReference type="Pfam" id="PF03466">
    <property type="entry name" value="LysR_substrate"/>
    <property type="match status" value="1"/>
</dbReference>
<dbReference type="PANTHER" id="PTHR30346:SF0">
    <property type="entry name" value="HCA OPERON TRANSCRIPTIONAL ACTIVATOR HCAR"/>
    <property type="match status" value="1"/>
</dbReference>
<reference evidence="6" key="1">
    <citation type="submission" date="2024-06" db="EMBL/GenBank/DDBJ databases">
        <title>The genome sequences of Kitasatospora sp. strain HUAS MG31.</title>
        <authorList>
            <person name="Mo P."/>
        </authorList>
    </citation>
    <scope>NUCLEOTIDE SEQUENCE</scope>
    <source>
        <strain evidence="6">HUAS MG31</strain>
    </source>
</reference>
<protein>
    <submittedName>
        <fullName evidence="6">LysR family transcriptional regulator</fullName>
    </submittedName>
</protein>
<dbReference type="KEGG" id="kcm:ABWK59_02295"/>